<dbReference type="OrthoDB" id="3534856at2"/>
<dbReference type="InterPro" id="IPR036890">
    <property type="entry name" value="HATPase_C_sf"/>
</dbReference>
<dbReference type="Pfam" id="PF04024">
    <property type="entry name" value="PspC"/>
    <property type="match status" value="1"/>
</dbReference>
<evidence type="ECO:0000256" key="4">
    <source>
        <dbReference type="SAM" id="Phobius"/>
    </source>
</evidence>
<dbReference type="InterPro" id="IPR050482">
    <property type="entry name" value="Sensor_HK_TwoCompSys"/>
</dbReference>
<feature type="transmembrane region" description="Helical" evidence="4">
    <location>
        <begin position="130"/>
        <end position="153"/>
    </location>
</feature>
<keyword evidence="4" id="KW-1133">Transmembrane helix</keyword>
<evidence type="ECO:0000259" key="5">
    <source>
        <dbReference type="Pfam" id="PF02518"/>
    </source>
</evidence>
<dbReference type="PANTHER" id="PTHR24421">
    <property type="entry name" value="NITRATE/NITRITE SENSOR PROTEIN NARX-RELATED"/>
    <property type="match status" value="1"/>
</dbReference>
<keyword evidence="4" id="KW-0812">Transmembrane</keyword>
<dbReference type="GO" id="GO:0000160">
    <property type="term" value="P:phosphorelay signal transduction system"/>
    <property type="evidence" value="ECO:0007669"/>
    <property type="project" value="UniProtKB-KW"/>
</dbReference>
<keyword evidence="4" id="KW-0472">Membrane</keyword>
<name>A0A4P6F8W4_9MICO</name>
<organism evidence="7 8">
    <name type="scientific">Agromyces protaetiae</name>
    <dbReference type="NCBI Taxonomy" id="2509455"/>
    <lineage>
        <taxon>Bacteria</taxon>
        <taxon>Bacillati</taxon>
        <taxon>Actinomycetota</taxon>
        <taxon>Actinomycetes</taxon>
        <taxon>Micrococcales</taxon>
        <taxon>Microbacteriaceae</taxon>
        <taxon>Agromyces</taxon>
    </lineage>
</organism>
<dbReference type="PANTHER" id="PTHR24421:SF61">
    <property type="entry name" value="OXYGEN SENSOR HISTIDINE KINASE NREB"/>
    <property type="match status" value="1"/>
</dbReference>
<keyword evidence="1" id="KW-0808">Transferase</keyword>
<reference evidence="7 8" key="1">
    <citation type="submission" date="2019-01" db="EMBL/GenBank/DDBJ databases">
        <title>Genome sequencing of strain FW100M-8.</title>
        <authorList>
            <person name="Heo J."/>
            <person name="Kim S.-J."/>
            <person name="Kim J.-S."/>
            <person name="Hong S.-B."/>
            <person name="Kwon S.-W."/>
        </authorList>
    </citation>
    <scope>NUCLEOTIDE SEQUENCE [LARGE SCALE GENOMIC DNA]</scope>
    <source>
        <strain evidence="7 8">FW100M-8</strain>
    </source>
</reference>
<dbReference type="GO" id="GO:0005524">
    <property type="term" value="F:ATP binding"/>
    <property type="evidence" value="ECO:0007669"/>
    <property type="project" value="UniProtKB-KW"/>
</dbReference>
<feature type="transmembrane region" description="Helical" evidence="4">
    <location>
        <begin position="62"/>
        <end position="85"/>
    </location>
</feature>
<dbReference type="SUPFAM" id="SSF55874">
    <property type="entry name" value="ATPase domain of HSP90 chaperone/DNA topoisomerase II/histidine kinase"/>
    <property type="match status" value="1"/>
</dbReference>
<dbReference type="Proteomes" id="UP000291259">
    <property type="component" value="Chromosome"/>
</dbReference>
<evidence type="ECO:0000313" key="7">
    <source>
        <dbReference type="EMBL" id="QAY72204.1"/>
    </source>
</evidence>
<evidence type="ECO:0000259" key="6">
    <source>
        <dbReference type="Pfam" id="PF04024"/>
    </source>
</evidence>
<gene>
    <name evidence="7" type="ORF">ET445_01470</name>
</gene>
<dbReference type="InterPro" id="IPR007168">
    <property type="entry name" value="Phageshock_PspC_N"/>
</dbReference>
<sequence length="446" mass="46770">MGWNPDPTLNVGVGAAPSSVRSDWMNRMERMTRPRACVATGVSAGLAAQLGVPVWAARLGFVVTGALGGFGVLLYLWLWAFTPWAEGEARPSRRAPVAWIFVTASTFAFVAAVVVESGGRTLDWPDASSAWAVSTLATIGLAVAAGAWAGFIDRPDSARGPRHELVIRIVATALLAAVAGWLVLGSGSSFAPMPSFLLALAAALGILAVFAPTLVTQWRELTEERTRRIRDEQRNEIAAHLHDSVLQTLALIQNRAGATSEVARIARAQERELRDWLYAGDAPVDRDLGTELRDFAADLEIDFPVTVDVVVVGETSERASGELAAAAREAMLNAARHAGGEVSVYVESSREQASVFVRDRGPGFALADVPGDRLGVRQSIIGRMKRAGGDAEVGVGPGGQGTEVRLRFPVRAVALAVSAAAVSAAGAPAAAAPAPLTVPAPEETHG</sequence>
<keyword evidence="3" id="KW-0902">Two-component regulatory system</keyword>
<accession>A0A4P6F8W4</accession>
<keyword evidence="7" id="KW-0547">Nucleotide-binding</keyword>
<evidence type="ECO:0000313" key="8">
    <source>
        <dbReference type="Proteomes" id="UP000291259"/>
    </source>
</evidence>
<dbReference type="Gene3D" id="3.30.565.10">
    <property type="entry name" value="Histidine kinase-like ATPase, C-terminal domain"/>
    <property type="match status" value="1"/>
</dbReference>
<feature type="transmembrane region" description="Helical" evidence="4">
    <location>
        <begin position="36"/>
        <end position="56"/>
    </location>
</feature>
<protein>
    <submittedName>
        <fullName evidence="7">ATP-binding protein</fullName>
    </submittedName>
</protein>
<keyword evidence="7" id="KW-0067">ATP-binding</keyword>
<dbReference type="EMBL" id="CP035491">
    <property type="protein sequence ID" value="QAY72204.1"/>
    <property type="molecule type" value="Genomic_DNA"/>
</dbReference>
<evidence type="ECO:0000256" key="2">
    <source>
        <dbReference type="ARBA" id="ARBA00022777"/>
    </source>
</evidence>
<feature type="domain" description="Histidine kinase/HSP90-like ATPase" evidence="5">
    <location>
        <begin position="323"/>
        <end position="411"/>
    </location>
</feature>
<keyword evidence="2" id="KW-0418">Kinase</keyword>
<proteinExistence type="predicted"/>
<feature type="transmembrane region" description="Helical" evidence="4">
    <location>
        <begin position="196"/>
        <end position="218"/>
    </location>
</feature>
<evidence type="ECO:0000256" key="3">
    <source>
        <dbReference type="ARBA" id="ARBA00023012"/>
    </source>
</evidence>
<keyword evidence="8" id="KW-1185">Reference proteome</keyword>
<feature type="domain" description="Phage shock protein PspC N-terminal" evidence="6">
    <location>
        <begin position="30"/>
        <end position="83"/>
    </location>
</feature>
<dbReference type="InterPro" id="IPR003594">
    <property type="entry name" value="HATPase_dom"/>
</dbReference>
<feature type="transmembrane region" description="Helical" evidence="4">
    <location>
        <begin position="165"/>
        <end position="184"/>
    </location>
</feature>
<dbReference type="KEGG" id="agf:ET445_01470"/>
<dbReference type="Pfam" id="PF02518">
    <property type="entry name" value="HATPase_c"/>
    <property type="match status" value="1"/>
</dbReference>
<evidence type="ECO:0000256" key="1">
    <source>
        <dbReference type="ARBA" id="ARBA00022679"/>
    </source>
</evidence>
<dbReference type="GO" id="GO:0016301">
    <property type="term" value="F:kinase activity"/>
    <property type="evidence" value="ECO:0007669"/>
    <property type="project" value="UniProtKB-KW"/>
</dbReference>
<feature type="transmembrane region" description="Helical" evidence="4">
    <location>
        <begin position="97"/>
        <end position="115"/>
    </location>
</feature>
<dbReference type="AlphaFoldDB" id="A0A4P6F8W4"/>